<comment type="caution">
    <text evidence="2">The sequence shown here is derived from an EMBL/GenBank/DDBJ whole genome shotgun (WGS) entry which is preliminary data.</text>
</comment>
<accession>A0A8T0PFD5</accession>
<evidence type="ECO:0000313" key="3">
    <source>
        <dbReference type="Proteomes" id="UP000823388"/>
    </source>
</evidence>
<dbReference type="Proteomes" id="UP000823388">
    <property type="component" value="Chromosome 8N"/>
</dbReference>
<keyword evidence="1" id="KW-0732">Signal</keyword>
<keyword evidence="3" id="KW-1185">Reference proteome</keyword>
<dbReference type="AlphaFoldDB" id="A0A8T0PFD5"/>
<gene>
    <name evidence="2" type="ORF">PVAP13_8NG300862</name>
</gene>
<organism evidence="2 3">
    <name type="scientific">Panicum virgatum</name>
    <name type="common">Blackwell switchgrass</name>
    <dbReference type="NCBI Taxonomy" id="38727"/>
    <lineage>
        <taxon>Eukaryota</taxon>
        <taxon>Viridiplantae</taxon>
        <taxon>Streptophyta</taxon>
        <taxon>Embryophyta</taxon>
        <taxon>Tracheophyta</taxon>
        <taxon>Spermatophyta</taxon>
        <taxon>Magnoliopsida</taxon>
        <taxon>Liliopsida</taxon>
        <taxon>Poales</taxon>
        <taxon>Poaceae</taxon>
        <taxon>PACMAD clade</taxon>
        <taxon>Panicoideae</taxon>
        <taxon>Panicodae</taxon>
        <taxon>Paniceae</taxon>
        <taxon>Panicinae</taxon>
        <taxon>Panicum</taxon>
        <taxon>Panicum sect. Hiantes</taxon>
    </lineage>
</organism>
<proteinExistence type="predicted"/>
<evidence type="ECO:0000313" key="2">
    <source>
        <dbReference type="EMBL" id="KAG2559349.1"/>
    </source>
</evidence>
<dbReference type="EMBL" id="CM029052">
    <property type="protein sequence ID" value="KAG2559349.1"/>
    <property type="molecule type" value="Genomic_DNA"/>
</dbReference>
<feature type="signal peptide" evidence="1">
    <location>
        <begin position="1"/>
        <end position="29"/>
    </location>
</feature>
<reference evidence="2" key="1">
    <citation type="submission" date="2020-05" db="EMBL/GenBank/DDBJ databases">
        <title>WGS assembly of Panicum virgatum.</title>
        <authorList>
            <person name="Lovell J.T."/>
            <person name="Jenkins J."/>
            <person name="Shu S."/>
            <person name="Juenger T.E."/>
            <person name="Schmutz J."/>
        </authorList>
    </citation>
    <scope>NUCLEOTIDE SEQUENCE</scope>
    <source>
        <strain evidence="2">AP13</strain>
    </source>
</reference>
<feature type="chain" id="PRO_5035898646" evidence="1">
    <location>
        <begin position="30"/>
        <end position="205"/>
    </location>
</feature>
<protein>
    <submittedName>
        <fullName evidence="2">Uncharacterized protein</fullName>
    </submittedName>
</protein>
<name>A0A8T0PFD5_PANVG</name>
<evidence type="ECO:0000256" key="1">
    <source>
        <dbReference type="SAM" id="SignalP"/>
    </source>
</evidence>
<sequence>MSRFAPTCCSATCHFWICWNFLGFAGVARDLVNLPSRLFLSASSSLDFSLRPTPSFPIDGVAAPFFPIDQTADATPFSPSDRAPILRIRIASNRIPTGRPPARRIPNPSKWISIAQTPILRIRIASNRIPTGRPPARRIPNPSKWISIAQNRIARAPARRIPNSSKRISIVQIAGSVPSIRSGSTAAIPMTSFCGCCLLACTTRY</sequence>